<sequence>MLSKTKVAKALRKWLLDLAEKEHQPQDLALIDMESLKELTIGEMQNRLVTAKQGHCVQMAGGTSRLYRDQYVHARFRLRR</sequence>
<dbReference type="EMBL" id="JAQRFN010000004">
    <property type="protein sequence ID" value="MDC9596178.1"/>
    <property type="molecule type" value="Genomic_DNA"/>
</dbReference>
<protein>
    <submittedName>
        <fullName evidence="1">Uncharacterized protein</fullName>
    </submittedName>
</protein>
<dbReference type="Proteomes" id="UP001220225">
    <property type="component" value="Unassembled WGS sequence"/>
</dbReference>
<accession>A0ABT5LQV3</accession>
<name>A0ABT5LQV3_9GAMM</name>
<reference evidence="1 2" key="1">
    <citation type="submission" date="2023-02" db="EMBL/GenBank/DDBJ databases">
        <title>Entomopathogenic bacteria.</title>
        <authorList>
            <person name="Machado R.A."/>
        </authorList>
    </citation>
    <scope>NUCLEOTIDE SEQUENCE [LARGE SCALE GENOMIC DNA]</scope>
    <source>
        <strain evidence="1 2">XENO-2</strain>
    </source>
</reference>
<evidence type="ECO:0000313" key="2">
    <source>
        <dbReference type="Proteomes" id="UP001220225"/>
    </source>
</evidence>
<keyword evidence="2" id="KW-1185">Reference proteome</keyword>
<comment type="caution">
    <text evidence="1">The sequence shown here is derived from an EMBL/GenBank/DDBJ whole genome shotgun (WGS) entry which is preliminary data.</text>
</comment>
<dbReference type="RefSeq" id="WP_273574666.1">
    <property type="nucleotide sequence ID" value="NZ_JAQRFN010000004.1"/>
</dbReference>
<gene>
    <name evidence="1" type="ORF">PSI14_04660</name>
</gene>
<organism evidence="1 2">
    <name type="scientific">Xenorhabdus anantnagensis</name>
    <dbReference type="NCBI Taxonomy" id="3025875"/>
    <lineage>
        <taxon>Bacteria</taxon>
        <taxon>Pseudomonadati</taxon>
        <taxon>Pseudomonadota</taxon>
        <taxon>Gammaproteobacteria</taxon>
        <taxon>Enterobacterales</taxon>
        <taxon>Morganellaceae</taxon>
        <taxon>Xenorhabdus</taxon>
    </lineage>
</organism>
<evidence type="ECO:0000313" key="1">
    <source>
        <dbReference type="EMBL" id="MDC9596178.1"/>
    </source>
</evidence>
<proteinExistence type="predicted"/>